<organism evidence="3 4">
    <name type="scientific">Polychaeton citri CBS 116435</name>
    <dbReference type="NCBI Taxonomy" id="1314669"/>
    <lineage>
        <taxon>Eukaryota</taxon>
        <taxon>Fungi</taxon>
        <taxon>Dikarya</taxon>
        <taxon>Ascomycota</taxon>
        <taxon>Pezizomycotina</taxon>
        <taxon>Dothideomycetes</taxon>
        <taxon>Dothideomycetidae</taxon>
        <taxon>Capnodiales</taxon>
        <taxon>Capnodiaceae</taxon>
        <taxon>Polychaeton</taxon>
    </lineage>
</organism>
<name>A0A9P4Q8Q1_9PEZI</name>
<keyword evidence="2" id="KW-0812">Transmembrane</keyword>
<protein>
    <submittedName>
        <fullName evidence="3">Uncharacterized protein</fullName>
    </submittedName>
</protein>
<keyword evidence="2" id="KW-1133">Transmembrane helix</keyword>
<reference evidence="3" key="1">
    <citation type="journal article" date="2020" name="Stud. Mycol.">
        <title>101 Dothideomycetes genomes: a test case for predicting lifestyles and emergence of pathogens.</title>
        <authorList>
            <person name="Haridas S."/>
            <person name="Albert R."/>
            <person name="Binder M."/>
            <person name="Bloem J."/>
            <person name="Labutti K."/>
            <person name="Salamov A."/>
            <person name="Andreopoulos B."/>
            <person name="Baker S."/>
            <person name="Barry K."/>
            <person name="Bills G."/>
            <person name="Bluhm B."/>
            <person name="Cannon C."/>
            <person name="Castanera R."/>
            <person name="Culley D."/>
            <person name="Daum C."/>
            <person name="Ezra D."/>
            <person name="Gonzalez J."/>
            <person name="Henrissat B."/>
            <person name="Kuo A."/>
            <person name="Liang C."/>
            <person name="Lipzen A."/>
            <person name="Lutzoni F."/>
            <person name="Magnuson J."/>
            <person name="Mondo S."/>
            <person name="Nolan M."/>
            <person name="Ohm R."/>
            <person name="Pangilinan J."/>
            <person name="Park H.-J."/>
            <person name="Ramirez L."/>
            <person name="Alfaro M."/>
            <person name="Sun H."/>
            <person name="Tritt A."/>
            <person name="Yoshinaga Y."/>
            <person name="Zwiers L.-H."/>
            <person name="Turgeon B."/>
            <person name="Goodwin S."/>
            <person name="Spatafora J."/>
            <person name="Crous P."/>
            <person name="Grigoriev I."/>
        </authorList>
    </citation>
    <scope>NUCLEOTIDE SEQUENCE</scope>
    <source>
        <strain evidence="3">CBS 116435</strain>
    </source>
</reference>
<dbReference type="EMBL" id="MU003800">
    <property type="protein sequence ID" value="KAF2720416.1"/>
    <property type="molecule type" value="Genomic_DNA"/>
</dbReference>
<feature type="region of interest" description="Disordered" evidence="1">
    <location>
        <begin position="97"/>
        <end position="123"/>
    </location>
</feature>
<sequence length="152" mass="17215">MAETDRYVKVMHNVALVCVVTCPLVMLLPPRKLGFSTIMLGGMTTYSANFLVRERTGKSLWQTISPQSRQRAENAQIWSAQEGVRQQRQDAILPKDEALTASLGSQDRPDDWKSRRDEEVKEALEDGKGIGDMIYDQIWEVVSWGKKADDDN</sequence>
<proteinExistence type="predicted"/>
<comment type="caution">
    <text evidence="3">The sequence shown here is derived from an EMBL/GenBank/DDBJ whole genome shotgun (WGS) entry which is preliminary data.</text>
</comment>
<evidence type="ECO:0000256" key="2">
    <source>
        <dbReference type="SAM" id="Phobius"/>
    </source>
</evidence>
<evidence type="ECO:0000313" key="4">
    <source>
        <dbReference type="Proteomes" id="UP000799441"/>
    </source>
</evidence>
<evidence type="ECO:0000256" key="1">
    <source>
        <dbReference type="SAM" id="MobiDB-lite"/>
    </source>
</evidence>
<evidence type="ECO:0000313" key="3">
    <source>
        <dbReference type="EMBL" id="KAF2720416.1"/>
    </source>
</evidence>
<dbReference type="AlphaFoldDB" id="A0A9P4Q8Q1"/>
<accession>A0A9P4Q8Q1</accession>
<dbReference type="OrthoDB" id="5411041at2759"/>
<dbReference type="Proteomes" id="UP000799441">
    <property type="component" value="Unassembled WGS sequence"/>
</dbReference>
<feature type="compositionally biased region" description="Basic and acidic residues" evidence="1">
    <location>
        <begin position="107"/>
        <end position="123"/>
    </location>
</feature>
<keyword evidence="2" id="KW-0472">Membrane</keyword>
<keyword evidence="4" id="KW-1185">Reference proteome</keyword>
<feature type="transmembrane region" description="Helical" evidence="2">
    <location>
        <begin position="7"/>
        <end position="27"/>
    </location>
</feature>
<gene>
    <name evidence="3" type="ORF">K431DRAFT_304412</name>
</gene>
<feature type="transmembrane region" description="Helical" evidence="2">
    <location>
        <begin position="33"/>
        <end position="52"/>
    </location>
</feature>